<comment type="caution">
    <text evidence="2">The sequence shown here is derived from an EMBL/GenBank/DDBJ whole genome shotgun (WGS) entry which is preliminary data.</text>
</comment>
<dbReference type="Proteomes" id="UP000256269">
    <property type="component" value="Unassembled WGS sequence"/>
</dbReference>
<dbReference type="RefSeq" id="WP_116172393.1">
    <property type="nucleotide sequence ID" value="NZ_CP144375.1"/>
</dbReference>
<gene>
    <name evidence="2" type="ORF">BCF44_101509</name>
</gene>
<accession>A0A3E0IBF9</accession>
<dbReference type="EMBL" id="QUNO01000001">
    <property type="protein sequence ID" value="REH55485.1"/>
    <property type="molecule type" value="Genomic_DNA"/>
</dbReference>
<organism evidence="2 3">
    <name type="scientific">Kutzneria buriramensis</name>
    <dbReference type="NCBI Taxonomy" id="1045776"/>
    <lineage>
        <taxon>Bacteria</taxon>
        <taxon>Bacillati</taxon>
        <taxon>Actinomycetota</taxon>
        <taxon>Actinomycetes</taxon>
        <taxon>Pseudonocardiales</taxon>
        <taxon>Pseudonocardiaceae</taxon>
        <taxon>Kutzneria</taxon>
    </lineage>
</organism>
<evidence type="ECO:0000313" key="2">
    <source>
        <dbReference type="EMBL" id="REH55485.1"/>
    </source>
</evidence>
<feature type="region of interest" description="Disordered" evidence="1">
    <location>
        <begin position="46"/>
        <end position="66"/>
    </location>
</feature>
<evidence type="ECO:0000256" key="1">
    <source>
        <dbReference type="SAM" id="MobiDB-lite"/>
    </source>
</evidence>
<proteinExistence type="predicted"/>
<dbReference type="AlphaFoldDB" id="A0A3E0IBF9"/>
<evidence type="ECO:0000313" key="3">
    <source>
        <dbReference type="Proteomes" id="UP000256269"/>
    </source>
</evidence>
<keyword evidence="3" id="KW-1185">Reference proteome</keyword>
<sequence>MTDISPTKTIAVLGVRPTERTAALHILAARLAAAGLRPVPVPDDPVLDSSGLADPGPGAATAGRSPTVAQLRRADWVTAFDTVLAACDRERHARTRVATGVLLVSGAALRALARYRVGLALRGEDYDASIRAWLEGPAAGAAAGYAAVLHVRPAAPVGPGERLLDRALAEVLDRLAAPPSAVFTSTFGSDVRHTVSEIVALATRQGVPTSFECDHPSPRPSPLVSAVRASGFGVRHWSDRPVTP</sequence>
<protein>
    <submittedName>
        <fullName evidence="2">Uncharacterized protein</fullName>
    </submittedName>
</protein>
<dbReference type="OrthoDB" id="8116259at2"/>
<reference evidence="2 3" key="1">
    <citation type="submission" date="2018-08" db="EMBL/GenBank/DDBJ databases">
        <title>Genomic Encyclopedia of Archaeal and Bacterial Type Strains, Phase II (KMG-II): from individual species to whole genera.</title>
        <authorList>
            <person name="Goeker M."/>
        </authorList>
    </citation>
    <scope>NUCLEOTIDE SEQUENCE [LARGE SCALE GENOMIC DNA]</scope>
    <source>
        <strain evidence="2 3">DSM 45791</strain>
    </source>
</reference>
<name>A0A3E0IBF9_9PSEU</name>